<dbReference type="AlphaFoldDB" id="A0A0D8Y016"/>
<evidence type="ECO:0000256" key="6">
    <source>
        <dbReference type="ARBA" id="ARBA00022989"/>
    </source>
</evidence>
<evidence type="ECO:0000256" key="5">
    <source>
        <dbReference type="ARBA" id="ARBA00022824"/>
    </source>
</evidence>
<feature type="transmembrane region" description="Helical" evidence="8">
    <location>
        <begin position="193"/>
        <end position="212"/>
    </location>
</feature>
<reference evidence="10" key="2">
    <citation type="journal article" date="2016" name="Sci. Rep.">
        <title>Dictyocaulus viviparus genome, variome and transcriptome elucidate lungworm biology and support future intervention.</title>
        <authorList>
            <person name="McNulty S.N."/>
            <person name="Strube C."/>
            <person name="Rosa B.A."/>
            <person name="Martin J.C."/>
            <person name="Tyagi R."/>
            <person name="Choi Y.J."/>
            <person name="Wang Q."/>
            <person name="Hallsworth Pepin K."/>
            <person name="Zhang X."/>
            <person name="Ozersky P."/>
            <person name="Wilson R.K."/>
            <person name="Sternberg P.W."/>
            <person name="Gasser R.B."/>
            <person name="Mitreva M."/>
        </authorList>
    </citation>
    <scope>NUCLEOTIDE SEQUENCE [LARGE SCALE GENOMIC DNA]</scope>
    <source>
        <strain evidence="10">HannoverDv2000</strain>
    </source>
</reference>
<dbReference type="STRING" id="29172.A0A0D8Y016"/>
<comment type="similarity">
    <text evidence="2">Belongs to the peptidase A22B family.</text>
</comment>
<feature type="transmembrane region" description="Helical" evidence="8">
    <location>
        <begin position="284"/>
        <end position="306"/>
    </location>
</feature>
<gene>
    <name evidence="9" type="ORF">DICVIV_03786</name>
</gene>
<keyword evidence="7 8" id="KW-0472">Membrane</keyword>
<evidence type="ECO:0000256" key="1">
    <source>
        <dbReference type="ARBA" id="ARBA00004477"/>
    </source>
</evidence>
<keyword evidence="5" id="KW-0256">Endoplasmic reticulum</keyword>
<evidence type="ECO:0000256" key="2">
    <source>
        <dbReference type="ARBA" id="ARBA00006859"/>
    </source>
</evidence>
<keyword evidence="3 8" id="KW-0812">Transmembrane</keyword>
<dbReference type="Pfam" id="PF04258">
    <property type="entry name" value="Peptidase_A22B"/>
    <property type="match status" value="1"/>
</dbReference>
<organism evidence="9 10">
    <name type="scientific">Dictyocaulus viviparus</name>
    <name type="common">Bovine lungworm</name>
    <dbReference type="NCBI Taxonomy" id="29172"/>
    <lineage>
        <taxon>Eukaryota</taxon>
        <taxon>Metazoa</taxon>
        <taxon>Ecdysozoa</taxon>
        <taxon>Nematoda</taxon>
        <taxon>Chromadorea</taxon>
        <taxon>Rhabditida</taxon>
        <taxon>Rhabditina</taxon>
        <taxon>Rhabditomorpha</taxon>
        <taxon>Strongyloidea</taxon>
        <taxon>Metastrongylidae</taxon>
        <taxon>Dictyocaulus</taxon>
    </lineage>
</organism>
<dbReference type="InterPro" id="IPR006639">
    <property type="entry name" value="Preselin/SPP"/>
</dbReference>
<dbReference type="GO" id="GO:0033619">
    <property type="term" value="P:membrane protein proteolysis"/>
    <property type="evidence" value="ECO:0007669"/>
    <property type="project" value="TreeGrafter"/>
</dbReference>
<accession>A0A0D8Y016</accession>
<dbReference type="GO" id="GO:0042500">
    <property type="term" value="F:aspartic endopeptidase activity, intramembrane cleaving"/>
    <property type="evidence" value="ECO:0007669"/>
    <property type="project" value="InterPro"/>
</dbReference>
<dbReference type="Proteomes" id="UP000053766">
    <property type="component" value="Unassembled WGS sequence"/>
</dbReference>
<proteinExistence type="inferred from homology"/>
<evidence type="ECO:0000256" key="8">
    <source>
        <dbReference type="SAM" id="Phobius"/>
    </source>
</evidence>
<evidence type="ECO:0000256" key="7">
    <source>
        <dbReference type="ARBA" id="ARBA00023136"/>
    </source>
</evidence>
<protein>
    <submittedName>
        <fullName evidence="9">Signal peptide peptidase</fullName>
    </submittedName>
</protein>
<dbReference type="GO" id="GO:0006465">
    <property type="term" value="P:signal peptide processing"/>
    <property type="evidence" value="ECO:0007669"/>
    <property type="project" value="TreeGrafter"/>
</dbReference>
<dbReference type="GO" id="GO:0098554">
    <property type="term" value="C:cytoplasmic side of endoplasmic reticulum membrane"/>
    <property type="evidence" value="ECO:0007669"/>
    <property type="project" value="TreeGrafter"/>
</dbReference>
<evidence type="ECO:0000256" key="4">
    <source>
        <dbReference type="ARBA" id="ARBA00022801"/>
    </source>
</evidence>
<keyword evidence="4" id="KW-0378">Hydrolase</keyword>
<feature type="transmembrane region" description="Helical" evidence="8">
    <location>
        <begin position="247"/>
        <end position="264"/>
    </location>
</feature>
<keyword evidence="6 8" id="KW-1133">Transmembrane helix</keyword>
<name>A0A0D8Y016_DICVI</name>
<dbReference type="GO" id="GO:0098553">
    <property type="term" value="C:lumenal side of endoplasmic reticulum membrane"/>
    <property type="evidence" value="ECO:0007669"/>
    <property type="project" value="TreeGrafter"/>
</dbReference>
<comment type="subcellular location">
    <subcellularLocation>
        <location evidence="1">Endoplasmic reticulum membrane</location>
        <topology evidence="1">Multi-pass membrane protein</topology>
    </subcellularLocation>
</comment>
<feature type="transmembrane region" description="Helical" evidence="8">
    <location>
        <begin position="312"/>
        <end position="330"/>
    </location>
</feature>
<feature type="transmembrane region" description="Helical" evidence="8">
    <location>
        <begin position="6"/>
        <end position="25"/>
    </location>
</feature>
<reference evidence="9 10" key="1">
    <citation type="submission" date="2013-11" db="EMBL/GenBank/DDBJ databases">
        <title>Draft genome of the bovine lungworm Dictyocaulus viviparus.</title>
        <authorList>
            <person name="Mitreva M."/>
        </authorList>
    </citation>
    <scope>NUCLEOTIDE SEQUENCE [LARGE SCALE GENOMIC DNA]</scope>
    <source>
        <strain evidence="9 10">HannoverDv2000</strain>
    </source>
</reference>
<sequence>MASCSLYAMSLLCIIIGSIRSSNFVKRQITKKRLIEASISLSEAKKFPFMASIVLFSLYIFFKPNCREWLMVLGGTYLPQTYSAILNNTLMKTDGPGLFARLSQNVPESVLPYFDYIPSVTKDHVTKFLLILISCEGCVALAALLKPIFSYFLFLLPIGNRCPRLNLPYFLSLRKGMKEMEEGDIIEANKKDYAGSLLLAGLFIYDIFWVFATDVMVSVAKGIDAPILLQFPQDLLRNGWLNASKNSMLGLGDIVIPGIFIALLRRFDLRLGGNNVRSHGKRSFFIVTVIAYTVGLLISMLVMHHFKAAQPALLYLVPCCLLTPLLLASFSGETKELWNYNEEHLTDKSEKEKDKNSKKTN</sequence>
<evidence type="ECO:0000313" key="9">
    <source>
        <dbReference type="EMBL" id="KJH50065.1"/>
    </source>
</evidence>
<dbReference type="SMART" id="SM00730">
    <property type="entry name" value="PSN"/>
    <property type="match status" value="1"/>
</dbReference>
<dbReference type="InterPro" id="IPR007369">
    <property type="entry name" value="Peptidase_A22B_SPP"/>
</dbReference>
<keyword evidence="10" id="KW-1185">Reference proteome</keyword>
<dbReference type="PANTHER" id="PTHR12174:SF23">
    <property type="entry name" value="MINOR HISTOCOMPATIBILITY ANTIGEN H13"/>
    <property type="match status" value="1"/>
</dbReference>
<evidence type="ECO:0000256" key="3">
    <source>
        <dbReference type="ARBA" id="ARBA00022692"/>
    </source>
</evidence>
<dbReference type="OrthoDB" id="29661at2759"/>
<dbReference type="EMBL" id="KN716216">
    <property type="protein sequence ID" value="KJH50065.1"/>
    <property type="molecule type" value="Genomic_DNA"/>
</dbReference>
<dbReference type="PANTHER" id="PTHR12174">
    <property type="entry name" value="SIGNAL PEPTIDE PEPTIDASE"/>
    <property type="match status" value="1"/>
</dbReference>
<evidence type="ECO:0000313" key="10">
    <source>
        <dbReference type="Proteomes" id="UP000053766"/>
    </source>
</evidence>